<organism evidence="2 3">
    <name type="scientific">Labeo rohita</name>
    <name type="common">Indian major carp</name>
    <name type="synonym">Cyprinus rohita</name>
    <dbReference type="NCBI Taxonomy" id="84645"/>
    <lineage>
        <taxon>Eukaryota</taxon>
        <taxon>Metazoa</taxon>
        <taxon>Chordata</taxon>
        <taxon>Craniata</taxon>
        <taxon>Vertebrata</taxon>
        <taxon>Euteleostomi</taxon>
        <taxon>Actinopterygii</taxon>
        <taxon>Neopterygii</taxon>
        <taxon>Teleostei</taxon>
        <taxon>Ostariophysi</taxon>
        <taxon>Cypriniformes</taxon>
        <taxon>Cyprinidae</taxon>
        <taxon>Labeoninae</taxon>
        <taxon>Labeonini</taxon>
        <taxon>Labeo</taxon>
    </lineage>
</organism>
<sequence length="114" mass="13329">MMCIFVLYFSALMTLYFMCSTCTFIISMFISVKEAFLYQVHICKFSVIVSVRSGKCITFKIPQLKESMYFISFSDVNQNKILFHFSHCLSLLWHCVLLFLGLLICLLHKATWIV</sequence>
<protein>
    <submittedName>
        <fullName evidence="2">Modification methylase DsaV</fullName>
    </submittedName>
</protein>
<proteinExistence type="predicted"/>
<dbReference type="GO" id="GO:0032259">
    <property type="term" value="P:methylation"/>
    <property type="evidence" value="ECO:0007669"/>
    <property type="project" value="UniProtKB-KW"/>
</dbReference>
<keyword evidence="1" id="KW-0812">Transmembrane</keyword>
<keyword evidence="2" id="KW-0808">Transferase</keyword>
<evidence type="ECO:0000256" key="1">
    <source>
        <dbReference type="SAM" id="Phobius"/>
    </source>
</evidence>
<dbReference type="GO" id="GO:0008168">
    <property type="term" value="F:methyltransferase activity"/>
    <property type="evidence" value="ECO:0007669"/>
    <property type="project" value="UniProtKB-KW"/>
</dbReference>
<reference evidence="2 3" key="1">
    <citation type="submission" date="2022-01" db="EMBL/GenBank/DDBJ databases">
        <title>A high-quality chromosome-level genome assembly of rohu carp, Labeo rohita.</title>
        <authorList>
            <person name="Arick M.A. II"/>
            <person name="Hsu C.-Y."/>
            <person name="Magbanua Z."/>
            <person name="Pechanova O."/>
            <person name="Grover C."/>
            <person name="Miller E."/>
            <person name="Thrash A."/>
            <person name="Ezzel L."/>
            <person name="Alam S."/>
            <person name="Benzie J."/>
            <person name="Hamilton M."/>
            <person name="Karsi A."/>
            <person name="Lawrence M.L."/>
            <person name="Peterson D.G."/>
        </authorList>
    </citation>
    <scope>NUCLEOTIDE SEQUENCE [LARGE SCALE GENOMIC DNA]</scope>
    <source>
        <strain evidence="3">BAU-BD-2019</strain>
        <tissue evidence="2">Blood</tissue>
    </source>
</reference>
<feature type="transmembrane region" description="Helical" evidence="1">
    <location>
        <begin position="81"/>
        <end position="107"/>
    </location>
</feature>
<keyword evidence="3" id="KW-1185">Reference proteome</keyword>
<keyword evidence="1" id="KW-0472">Membrane</keyword>
<keyword evidence="2" id="KW-0489">Methyltransferase</keyword>
<comment type="caution">
    <text evidence="2">The sequence shown here is derived from an EMBL/GenBank/DDBJ whole genome shotgun (WGS) entry which is preliminary data.</text>
</comment>
<evidence type="ECO:0000313" key="3">
    <source>
        <dbReference type="Proteomes" id="UP000830375"/>
    </source>
</evidence>
<keyword evidence="1" id="KW-1133">Transmembrane helix</keyword>
<feature type="transmembrane region" description="Helical" evidence="1">
    <location>
        <begin position="6"/>
        <end position="30"/>
    </location>
</feature>
<name>A0ABQ8MLA7_LABRO</name>
<dbReference type="Proteomes" id="UP000830375">
    <property type="component" value="Unassembled WGS sequence"/>
</dbReference>
<accession>A0ABQ8MLA7</accession>
<evidence type="ECO:0000313" key="2">
    <source>
        <dbReference type="EMBL" id="KAI2663625.1"/>
    </source>
</evidence>
<dbReference type="EMBL" id="JACTAM010000006">
    <property type="protein sequence ID" value="KAI2663625.1"/>
    <property type="molecule type" value="Genomic_DNA"/>
</dbReference>
<gene>
    <name evidence="2" type="ORF">H4Q32_012192</name>
</gene>